<protein>
    <submittedName>
        <fullName evidence="1">Uncharacterized protein</fullName>
    </submittedName>
</protein>
<gene>
    <name evidence="1" type="ordered locus">TREAZ_1933</name>
</gene>
<dbReference type="KEGG" id="taz:TREAZ_1933"/>
<dbReference type="Proteomes" id="UP000009222">
    <property type="component" value="Chromosome"/>
</dbReference>
<accession>F5YAS1</accession>
<reference evidence="1 2" key="2">
    <citation type="journal article" date="2011" name="ISME J.">
        <title>RNA-seq reveals cooperative metabolic interactions between two termite-gut spirochete species in co-culture.</title>
        <authorList>
            <person name="Rosenthal A.Z."/>
            <person name="Matson E.G."/>
            <person name="Eldar A."/>
            <person name="Leadbetter J.R."/>
        </authorList>
    </citation>
    <scope>NUCLEOTIDE SEQUENCE [LARGE SCALE GENOMIC DNA]</scope>
    <source>
        <strain evidence="2">ATCC BAA-888 / DSM 13862 / ZAS-9</strain>
    </source>
</reference>
<dbReference type="RefSeq" id="WP_015710103.1">
    <property type="nucleotide sequence ID" value="NC_015577.1"/>
</dbReference>
<reference evidence="2" key="1">
    <citation type="submission" date="2009-12" db="EMBL/GenBank/DDBJ databases">
        <title>Complete sequence of Treponema azotonutricium strain ZAS-9.</title>
        <authorList>
            <person name="Tetu S.G."/>
            <person name="Matson E."/>
            <person name="Ren Q."/>
            <person name="Seshadri R."/>
            <person name="Elbourne L."/>
            <person name="Hassan K.A."/>
            <person name="Durkin A."/>
            <person name="Radune D."/>
            <person name="Mohamoud Y."/>
            <person name="Shay R."/>
            <person name="Jin S."/>
            <person name="Zhang X."/>
            <person name="Lucey K."/>
            <person name="Ballor N.R."/>
            <person name="Ottesen E."/>
            <person name="Rosenthal R."/>
            <person name="Allen A."/>
            <person name="Leadbetter J.R."/>
            <person name="Paulsen I.T."/>
        </authorList>
    </citation>
    <scope>NUCLEOTIDE SEQUENCE [LARGE SCALE GENOMIC DNA]</scope>
    <source>
        <strain evidence="2">ATCC BAA-888 / DSM 13862 / ZAS-9</strain>
    </source>
</reference>
<dbReference type="InParanoid" id="F5YAS1"/>
<dbReference type="HOGENOM" id="CLU_2557294_0_0_12"/>
<keyword evidence="2" id="KW-1185">Reference proteome</keyword>
<evidence type="ECO:0000313" key="1">
    <source>
        <dbReference type="EMBL" id="AEF80375.1"/>
    </source>
</evidence>
<dbReference type="AlphaFoldDB" id="F5YAS1"/>
<dbReference type="OrthoDB" id="362515at2"/>
<sequence length="78" mass="8648">MKTVQDYMNDPRITNDPALKDSLELSKEIHAIRLKVQDENEGLSVDEINHKAEITLASWGISLCRDRTGRGKIGAAAV</sequence>
<name>F5YAS1_LEAAZ</name>
<organism evidence="1 2">
    <name type="scientific">Leadbettera azotonutricia (strain ATCC BAA-888 / DSM 13862 / ZAS-9)</name>
    <name type="common">Treponema azotonutricium</name>
    <dbReference type="NCBI Taxonomy" id="545695"/>
    <lineage>
        <taxon>Bacteria</taxon>
        <taxon>Pseudomonadati</taxon>
        <taxon>Spirochaetota</taxon>
        <taxon>Spirochaetia</taxon>
        <taxon>Spirochaetales</taxon>
        <taxon>Breznakiellaceae</taxon>
        <taxon>Leadbettera</taxon>
    </lineage>
</organism>
<evidence type="ECO:0000313" key="2">
    <source>
        <dbReference type="Proteomes" id="UP000009222"/>
    </source>
</evidence>
<dbReference type="EMBL" id="CP001841">
    <property type="protein sequence ID" value="AEF80375.1"/>
    <property type="molecule type" value="Genomic_DNA"/>
</dbReference>
<dbReference type="STRING" id="545695.TREAZ_1933"/>
<proteinExistence type="predicted"/>